<dbReference type="GO" id="GO:0008270">
    <property type="term" value="F:zinc ion binding"/>
    <property type="evidence" value="ECO:0007669"/>
    <property type="project" value="InterPro"/>
</dbReference>
<dbReference type="InterPro" id="IPR036291">
    <property type="entry name" value="NAD(P)-bd_dom_sf"/>
</dbReference>
<comment type="caution">
    <text evidence="14">The sequence shown here is derived from an EMBL/GenBank/DDBJ whole genome shotgun (WGS) entry which is preliminary data.</text>
</comment>
<dbReference type="PROSITE" id="PS00059">
    <property type="entry name" value="ADH_ZINC"/>
    <property type="match status" value="1"/>
</dbReference>
<organism evidence="14 15">
    <name type="scientific">Knufia fluminis</name>
    <dbReference type="NCBI Taxonomy" id="191047"/>
    <lineage>
        <taxon>Eukaryota</taxon>
        <taxon>Fungi</taxon>
        <taxon>Dikarya</taxon>
        <taxon>Ascomycota</taxon>
        <taxon>Pezizomycotina</taxon>
        <taxon>Eurotiomycetes</taxon>
        <taxon>Chaetothyriomycetidae</taxon>
        <taxon>Chaetothyriales</taxon>
        <taxon>Trichomeriaceae</taxon>
        <taxon>Knufia</taxon>
    </lineage>
</organism>
<reference evidence="14 15" key="1">
    <citation type="submission" date="2022-12" db="EMBL/GenBank/DDBJ databases">
        <title>Genomic features and morphological characterization of a novel Knufia sp. strain isolated from spacecraft assembly facility.</title>
        <authorList>
            <person name="Teixeira M."/>
            <person name="Chander A.M."/>
            <person name="Stajich J.E."/>
            <person name="Venkateswaran K."/>
        </authorList>
    </citation>
    <scope>NUCLEOTIDE SEQUENCE [LARGE SCALE GENOMIC DNA]</scope>
    <source>
        <strain evidence="14 15">FJI-L2-BK-P2</strain>
    </source>
</reference>
<comment type="cofactor">
    <cofactor evidence="1 11">
        <name>Zn(2+)</name>
        <dbReference type="ChEBI" id="CHEBI:29105"/>
    </cofactor>
</comment>
<dbReference type="Pfam" id="PF08240">
    <property type="entry name" value="ADH_N"/>
    <property type="match status" value="1"/>
</dbReference>
<evidence type="ECO:0000256" key="7">
    <source>
        <dbReference type="ARBA" id="ARBA00022857"/>
    </source>
</evidence>
<name>A0AAN8EAS2_9EURO</name>
<dbReference type="FunFam" id="3.40.50.720:FF:000158">
    <property type="entry name" value="Zinc-binding alcohol dehydrogenase"/>
    <property type="match status" value="1"/>
</dbReference>
<evidence type="ECO:0000256" key="3">
    <source>
        <dbReference type="ARBA" id="ARBA00011738"/>
    </source>
</evidence>
<dbReference type="EMBL" id="JAKLMC020000024">
    <property type="protein sequence ID" value="KAK5950829.1"/>
    <property type="molecule type" value="Genomic_DNA"/>
</dbReference>
<feature type="domain" description="Enoyl reductase (ER)" evidence="13">
    <location>
        <begin position="49"/>
        <end position="386"/>
    </location>
</feature>
<dbReference type="Gene3D" id="3.90.180.10">
    <property type="entry name" value="Medium-chain alcohol dehydrogenases, catalytic domain"/>
    <property type="match status" value="1"/>
</dbReference>
<evidence type="ECO:0000313" key="15">
    <source>
        <dbReference type="Proteomes" id="UP001316803"/>
    </source>
</evidence>
<comment type="catalytic activity">
    <reaction evidence="10">
        <text>a primary alcohol + NADP(+) = an aldehyde + NADPH + H(+)</text>
        <dbReference type="Rhea" id="RHEA:15937"/>
        <dbReference type="ChEBI" id="CHEBI:15378"/>
        <dbReference type="ChEBI" id="CHEBI:15734"/>
        <dbReference type="ChEBI" id="CHEBI:17478"/>
        <dbReference type="ChEBI" id="CHEBI:57783"/>
        <dbReference type="ChEBI" id="CHEBI:58349"/>
        <dbReference type="EC" id="1.1.1.2"/>
    </reaction>
    <physiologicalReaction direction="left-to-right" evidence="10">
        <dbReference type="Rhea" id="RHEA:15938"/>
    </physiologicalReaction>
    <physiologicalReaction direction="right-to-left" evidence="10">
        <dbReference type="Rhea" id="RHEA:15939"/>
    </physiologicalReaction>
</comment>
<evidence type="ECO:0000256" key="1">
    <source>
        <dbReference type="ARBA" id="ARBA00001947"/>
    </source>
</evidence>
<keyword evidence="4" id="KW-0597">Phosphoprotein</keyword>
<sequence>MSKATNRITAIKSHISQSAPTATESDTNDSAKMSTDYKFQGWLGLDKDSANGKMVWQGYEPKPFEETDVDIKITHCGICGSDIHTLRSGWGATDYPVCVGHEIVGHAVKVGSQVKGIKVGDRVGVGAQSGACVNQKGDCDMCAHGLEQHCPKMVGTYNSKWADGGKSYGGYADYWRGQSDLVIPIPEGMSSESAAPMLCGGITAFSPLTQHNAGPDTKVGIIGIGGLGHYGILGAKALGCKKIVAISRTSAKKDDAMKMGATDFLATDEDPKWAKSARGSLDLIVSTVSSPKMPLQKYLSLLGFNGTFVQVGAPEDAIPGFNAFGLISKRVKITGSMIGSPHEIKDMLQLFQDKGINSWNNNVPMKDANQAIVDMDAGKARYRYVLVNEKHANEASKL</sequence>
<dbReference type="SMART" id="SM00829">
    <property type="entry name" value="PKS_ER"/>
    <property type="match status" value="1"/>
</dbReference>
<keyword evidence="6 11" id="KW-0862">Zinc</keyword>
<keyword evidence="7" id="KW-0521">NADP</keyword>
<evidence type="ECO:0000313" key="14">
    <source>
        <dbReference type="EMBL" id="KAK5950829.1"/>
    </source>
</evidence>
<gene>
    <name evidence="14" type="ORF">OHC33_008212</name>
</gene>
<proteinExistence type="inferred from homology"/>
<evidence type="ECO:0000256" key="2">
    <source>
        <dbReference type="ARBA" id="ARBA00008072"/>
    </source>
</evidence>
<dbReference type="InterPro" id="IPR020843">
    <property type="entry name" value="ER"/>
</dbReference>
<dbReference type="PANTHER" id="PTHR42683">
    <property type="entry name" value="ALDEHYDE REDUCTASE"/>
    <property type="match status" value="1"/>
</dbReference>
<dbReference type="SUPFAM" id="SSF51735">
    <property type="entry name" value="NAD(P)-binding Rossmann-fold domains"/>
    <property type="match status" value="1"/>
</dbReference>
<comment type="subunit">
    <text evidence="3">Homodimer.</text>
</comment>
<dbReference type="Gene3D" id="3.40.50.720">
    <property type="entry name" value="NAD(P)-binding Rossmann-like Domain"/>
    <property type="match status" value="1"/>
</dbReference>
<keyword evidence="5 11" id="KW-0479">Metal-binding</keyword>
<evidence type="ECO:0000256" key="5">
    <source>
        <dbReference type="ARBA" id="ARBA00022723"/>
    </source>
</evidence>
<dbReference type="Proteomes" id="UP001316803">
    <property type="component" value="Unassembled WGS sequence"/>
</dbReference>
<evidence type="ECO:0000256" key="12">
    <source>
        <dbReference type="SAM" id="MobiDB-lite"/>
    </source>
</evidence>
<keyword evidence="15" id="KW-1185">Reference proteome</keyword>
<evidence type="ECO:0000256" key="9">
    <source>
        <dbReference type="ARBA" id="ARBA00024074"/>
    </source>
</evidence>
<dbReference type="InterPro" id="IPR013149">
    <property type="entry name" value="ADH-like_C"/>
</dbReference>
<dbReference type="InterPro" id="IPR013154">
    <property type="entry name" value="ADH-like_N"/>
</dbReference>
<evidence type="ECO:0000256" key="11">
    <source>
        <dbReference type="RuleBase" id="RU361277"/>
    </source>
</evidence>
<feature type="region of interest" description="Disordered" evidence="12">
    <location>
        <begin position="1"/>
        <end position="31"/>
    </location>
</feature>
<evidence type="ECO:0000259" key="13">
    <source>
        <dbReference type="SMART" id="SM00829"/>
    </source>
</evidence>
<keyword evidence="8" id="KW-0560">Oxidoreductase</keyword>
<dbReference type="EC" id="1.1.1.2" evidence="9"/>
<dbReference type="AlphaFoldDB" id="A0AAN8EAS2"/>
<dbReference type="InterPro" id="IPR047109">
    <property type="entry name" value="CAD-like"/>
</dbReference>
<accession>A0AAN8EAS2</accession>
<evidence type="ECO:0000256" key="8">
    <source>
        <dbReference type="ARBA" id="ARBA00023002"/>
    </source>
</evidence>
<dbReference type="GO" id="GO:0008106">
    <property type="term" value="F:alcohol dehydrogenase (NADP+) activity"/>
    <property type="evidence" value="ECO:0007669"/>
    <property type="project" value="UniProtKB-EC"/>
</dbReference>
<comment type="similarity">
    <text evidence="2 11">Belongs to the zinc-containing alcohol dehydrogenase family.</text>
</comment>
<dbReference type="InterPro" id="IPR002328">
    <property type="entry name" value="ADH_Zn_CS"/>
</dbReference>
<evidence type="ECO:0000256" key="6">
    <source>
        <dbReference type="ARBA" id="ARBA00022833"/>
    </source>
</evidence>
<evidence type="ECO:0000256" key="10">
    <source>
        <dbReference type="ARBA" id="ARBA00050997"/>
    </source>
</evidence>
<protein>
    <recommendedName>
        <fullName evidence="9">alcohol dehydrogenase (NADP(+))</fullName>
        <ecNumber evidence="9">1.1.1.2</ecNumber>
    </recommendedName>
</protein>
<dbReference type="SUPFAM" id="SSF50129">
    <property type="entry name" value="GroES-like"/>
    <property type="match status" value="1"/>
</dbReference>
<dbReference type="InterPro" id="IPR011032">
    <property type="entry name" value="GroES-like_sf"/>
</dbReference>
<dbReference type="Pfam" id="PF00107">
    <property type="entry name" value="ADH_zinc_N"/>
    <property type="match status" value="1"/>
</dbReference>
<dbReference type="CDD" id="cd05283">
    <property type="entry name" value="CAD1"/>
    <property type="match status" value="1"/>
</dbReference>
<evidence type="ECO:0000256" key="4">
    <source>
        <dbReference type="ARBA" id="ARBA00022553"/>
    </source>
</evidence>
<dbReference type="GO" id="GO:0006066">
    <property type="term" value="P:alcohol metabolic process"/>
    <property type="evidence" value="ECO:0007669"/>
    <property type="project" value="UniProtKB-ARBA"/>
</dbReference>